<dbReference type="CDD" id="cd05289">
    <property type="entry name" value="MDR_like_2"/>
    <property type="match status" value="1"/>
</dbReference>
<evidence type="ECO:0000313" key="5">
    <source>
        <dbReference type="Proteomes" id="UP001152797"/>
    </source>
</evidence>
<dbReference type="SMART" id="SM00829">
    <property type="entry name" value="PKS_ER"/>
    <property type="match status" value="1"/>
</dbReference>
<accession>A0A9P1BX12</accession>
<dbReference type="GO" id="GO:0016491">
    <property type="term" value="F:oxidoreductase activity"/>
    <property type="evidence" value="ECO:0007669"/>
    <property type="project" value="InterPro"/>
</dbReference>
<keyword evidence="5" id="KW-1185">Reference proteome</keyword>
<evidence type="ECO:0000313" key="3">
    <source>
        <dbReference type="EMBL" id="CAL1134662.1"/>
    </source>
</evidence>
<dbReference type="SUPFAM" id="SSF51735">
    <property type="entry name" value="NAD(P)-binding Rossmann-fold domains"/>
    <property type="match status" value="1"/>
</dbReference>
<organism evidence="2">
    <name type="scientific">Cladocopium goreaui</name>
    <dbReference type="NCBI Taxonomy" id="2562237"/>
    <lineage>
        <taxon>Eukaryota</taxon>
        <taxon>Sar</taxon>
        <taxon>Alveolata</taxon>
        <taxon>Dinophyceae</taxon>
        <taxon>Suessiales</taxon>
        <taxon>Symbiodiniaceae</taxon>
        <taxon>Cladocopium</taxon>
    </lineage>
</organism>
<dbReference type="InterPro" id="IPR036291">
    <property type="entry name" value="NAD(P)-bd_dom_sf"/>
</dbReference>
<dbReference type="AlphaFoldDB" id="A0A9P1BX12"/>
<feature type="domain" description="Enoyl reductase (ER)" evidence="1">
    <location>
        <begin position="23"/>
        <end position="346"/>
    </location>
</feature>
<dbReference type="Gene3D" id="3.40.50.720">
    <property type="entry name" value="NAD(P)-binding Rossmann-like Domain"/>
    <property type="match status" value="1"/>
</dbReference>
<reference evidence="3" key="2">
    <citation type="submission" date="2024-04" db="EMBL/GenBank/DDBJ databases">
        <authorList>
            <person name="Chen Y."/>
            <person name="Shah S."/>
            <person name="Dougan E. K."/>
            <person name="Thang M."/>
            <person name="Chan C."/>
        </authorList>
    </citation>
    <scope>NUCLEOTIDE SEQUENCE [LARGE SCALE GENOMIC DNA]</scope>
</reference>
<evidence type="ECO:0000313" key="2">
    <source>
        <dbReference type="EMBL" id="CAI3981287.1"/>
    </source>
</evidence>
<dbReference type="PANTHER" id="PTHR44013">
    <property type="entry name" value="ZINC-TYPE ALCOHOL DEHYDROGENASE-LIKE PROTEIN C16A3.02C"/>
    <property type="match status" value="1"/>
</dbReference>
<dbReference type="InterPro" id="IPR052733">
    <property type="entry name" value="Chloroplast_QOR"/>
</dbReference>
<proteinExistence type="predicted"/>
<dbReference type="InterPro" id="IPR013154">
    <property type="entry name" value="ADH-like_N"/>
</dbReference>
<reference evidence="2" key="1">
    <citation type="submission" date="2022-10" db="EMBL/GenBank/DDBJ databases">
        <authorList>
            <person name="Chen Y."/>
            <person name="Dougan E. K."/>
            <person name="Chan C."/>
            <person name="Rhodes N."/>
            <person name="Thang M."/>
        </authorList>
    </citation>
    <scope>NUCLEOTIDE SEQUENCE</scope>
</reference>
<dbReference type="PANTHER" id="PTHR44013:SF1">
    <property type="entry name" value="ZINC-TYPE ALCOHOL DEHYDROGENASE-LIKE PROTEIN C16A3.02C"/>
    <property type="match status" value="1"/>
</dbReference>
<dbReference type="Pfam" id="PF08240">
    <property type="entry name" value="ADH_N"/>
    <property type="match status" value="1"/>
</dbReference>
<dbReference type="EMBL" id="CAMXCT010000622">
    <property type="protein sequence ID" value="CAI3981287.1"/>
    <property type="molecule type" value="Genomic_DNA"/>
</dbReference>
<dbReference type="Gene3D" id="3.90.180.10">
    <property type="entry name" value="Medium-chain alcohol dehydrogenases, catalytic domain"/>
    <property type="match status" value="1"/>
</dbReference>
<dbReference type="InterPro" id="IPR011032">
    <property type="entry name" value="GroES-like_sf"/>
</dbReference>
<dbReference type="EMBL" id="CAMXCT030000622">
    <property type="protein sequence ID" value="CAL4768599.1"/>
    <property type="molecule type" value="Genomic_DNA"/>
</dbReference>
<dbReference type="Pfam" id="PF13602">
    <property type="entry name" value="ADH_zinc_N_2"/>
    <property type="match status" value="1"/>
</dbReference>
<dbReference type="SUPFAM" id="SSF50129">
    <property type="entry name" value="GroES-like"/>
    <property type="match status" value="1"/>
</dbReference>
<dbReference type="OrthoDB" id="434559at2759"/>
<protein>
    <submittedName>
        <fullName evidence="4">Quinone-oxidoreductase-like, chloroplastic</fullName>
    </submittedName>
</protein>
<evidence type="ECO:0000313" key="4">
    <source>
        <dbReference type="EMBL" id="CAL4768599.1"/>
    </source>
</evidence>
<gene>
    <name evidence="2" type="ORF">C1SCF055_LOCUS9091</name>
</gene>
<name>A0A9P1BX12_9DINO</name>
<dbReference type="EMBL" id="CAMXCT020000622">
    <property type="protein sequence ID" value="CAL1134662.1"/>
    <property type="molecule type" value="Genomic_DNA"/>
</dbReference>
<sequence length="349" mass="36423">MEVPKEMKAWRAHAYGAEGNPADTIGKMTLDTIPVPEPKKGQVLVKVELAAVNPIDWKLFSGGLHGICPVSFPYVPGFDLSGTVAKLGEGVTDLAVGDEVVVDLGLCETCCTDTPCGPAGAFAEYALALAETVAKRDGLSSKDVVGLPLAGLTSYQAIFTGAARDFSGAELGKLEAGQKLLVLGGAAATGAIAIQLAKSAGAYVATTASPNKTPEGISKIDYMKQLGADEVINYKEADWAEALAGKDYDLIYDCVGTPEDWPKAAKVLKKGGNFVTIANFGEAKSTEDHSFKVFLIKSNSDDLKKLIALVKAGKLKVPVDSIVPFSDVQAVLSKSMGWASAGKLVIQVA</sequence>
<evidence type="ECO:0000259" key="1">
    <source>
        <dbReference type="SMART" id="SM00829"/>
    </source>
</evidence>
<comment type="caution">
    <text evidence="2">The sequence shown here is derived from an EMBL/GenBank/DDBJ whole genome shotgun (WGS) entry which is preliminary data.</text>
</comment>
<dbReference type="InterPro" id="IPR020843">
    <property type="entry name" value="ER"/>
</dbReference>
<dbReference type="Proteomes" id="UP001152797">
    <property type="component" value="Unassembled WGS sequence"/>
</dbReference>